<dbReference type="Proteomes" id="UP000765509">
    <property type="component" value="Unassembled WGS sequence"/>
</dbReference>
<dbReference type="InterPro" id="IPR043502">
    <property type="entry name" value="DNA/RNA_pol_sf"/>
</dbReference>
<evidence type="ECO:0000313" key="1">
    <source>
        <dbReference type="EMBL" id="MBW0519774.1"/>
    </source>
</evidence>
<organism evidence="1 2">
    <name type="scientific">Austropuccinia psidii MF-1</name>
    <dbReference type="NCBI Taxonomy" id="1389203"/>
    <lineage>
        <taxon>Eukaryota</taxon>
        <taxon>Fungi</taxon>
        <taxon>Dikarya</taxon>
        <taxon>Basidiomycota</taxon>
        <taxon>Pucciniomycotina</taxon>
        <taxon>Pucciniomycetes</taxon>
        <taxon>Pucciniales</taxon>
        <taxon>Sphaerophragmiaceae</taxon>
        <taxon>Austropuccinia</taxon>
    </lineage>
</organism>
<keyword evidence="2" id="KW-1185">Reference proteome</keyword>
<dbReference type="PANTHER" id="PTHR33064">
    <property type="entry name" value="POL PROTEIN"/>
    <property type="match status" value="1"/>
</dbReference>
<gene>
    <name evidence="1" type="ORF">O181_059489</name>
</gene>
<dbReference type="PANTHER" id="PTHR33064:SF37">
    <property type="entry name" value="RIBONUCLEASE H"/>
    <property type="match status" value="1"/>
</dbReference>
<dbReference type="SUPFAM" id="SSF56672">
    <property type="entry name" value="DNA/RNA polymerases"/>
    <property type="match status" value="1"/>
</dbReference>
<proteinExistence type="predicted"/>
<dbReference type="AlphaFoldDB" id="A0A9Q3HYP2"/>
<dbReference type="OrthoDB" id="2743851at2759"/>
<accession>A0A9Q3HYP2</accession>
<name>A0A9Q3HYP2_9BASI</name>
<protein>
    <recommendedName>
        <fullName evidence="3">Reverse transcriptase/retrotransposon-derived protein RNase H-like domain-containing protein</fullName>
    </recommendedName>
</protein>
<comment type="caution">
    <text evidence="1">The sequence shown here is derived from an EMBL/GenBank/DDBJ whole genome shotgun (WGS) entry which is preliminary data.</text>
</comment>
<sequence>MNAIYPLELSEGWPIIYIDDRIKCSKSWSLHLKRRSKVLDKASRVNMKISLKKFNFGFEELKVLGQILFGLSLVIDKHKVAAVLLKPISHNKEEKVYFLGFCNYYRQHLKEFVIVSKSLYRICDQQTVFEVTKERIKAYKMIREALKKASLLPMRDWSLSFKLKIDACGDGLGEAPH</sequence>
<dbReference type="EMBL" id="AVOT02027634">
    <property type="protein sequence ID" value="MBW0519774.1"/>
    <property type="molecule type" value="Genomic_DNA"/>
</dbReference>
<dbReference type="Gene3D" id="3.30.70.270">
    <property type="match status" value="2"/>
</dbReference>
<dbReference type="InterPro" id="IPR051320">
    <property type="entry name" value="Viral_Replic_Matur_Polypro"/>
</dbReference>
<reference evidence="1" key="1">
    <citation type="submission" date="2021-03" db="EMBL/GenBank/DDBJ databases">
        <title>Draft genome sequence of rust myrtle Austropuccinia psidii MF-1, a brazilian biotype.</title>
        <authorList>
            <person name="Quecine M.C."/>
            <person name="Pachon D.M.R."/>
            <person name="Bonatelli M.L."/>
            <person name="Correr F.H."/>
            <person name="Franceschini L.M."/>
            <person name="Leite T.F."/>
            <person name="Margarido G.R.A."/>
            <person name="Almeida C.A."/>
            <person name="Ferrarezi J.A."/>
            <person name="Labate C.A."/>
        </authorList>
    </citation>
    <scope>NUCLEOTIDE SEQUENCE</scope>
    <source>
        <strain evidence="1">MF-1</strain>
    </source>
</reference>
<dbReference type="InterPro" id="IPR043128">
    <property type="entry name" value="Rev_trsase/Diguanyl_cyclase"/>
</dbReference>
<evidence type="ECO:0000313" key="2">
    <source>
        <dbReference type="Proteomes" id="UP000765509"/>
    </source>
</evidence>
<evidence type="ECO:0008006" key="3">
    <source>
        <dbReference type="Google" id="ProtNLM"/>
    </source>
</evidence>